<organism evidence="1 2">
    <name type="scientific">Thalassospira lohafexi</name>
    <dbReference type="NCBI Taxonomy" id="744227"/>
    <lineage>
        <taxon>Bacteria</taxon>
        <taxon>Pseudomonadati</taxon>
        <taxon>Pseudomonadota</taxon>
        <taxon>Alphaproteobacteria</taxon>
        <taxon>Rhodospirillales</taxon>
        <taxon>Thalassospiraceae</taxon>
        <taxon>Thalassospira</taxon>
    </lineage>
</organism>
<dbReference type="Pfam" id="PF13469">
    <property type="entry name" value="Sulfotransfer_3"/>
    <property type="match status" value="1"/>
</dbReference>
<dbReference type="EMBL" id="NXGX01000005">
    <property type="protein sequence ID" value="PKR57653.1"/>
    <property type="molecule type" value="Genomic_DNA"/>
</dbReference>
<dbReference type="RefSeq" id="WP_101302681.1">
    <property type="nucleotide sequence ID" value="NZ_NXGX01000005.1"/>
</dbReference>
<dbReference type="AlphaFoldDB" id="A0A2N3L497"/>
<gene>
    <name evidence="1" type="ORF">COO92_12790</name>
</gene>
<keyword evidence="1" id="KW-0808">Transferase</keyword>
<name>A0A2N3L497_9PROT</name>
<proteinExistence type="predicted"/>
<reference evidence="1 2" key="1">
    <citation type="submission" date="2017-09" db="EMBL/GenBank/DDBJ databases">
        <title>Biodiversity and function of Thalassospira species in the particle-attached aromatic-hydrocarbon-degrading consortia from the surface seawater of the China South Sea.</title>
        <authorList>
            <person name="Dong C."/>
            <person name="Lai Q."/>
            <person name="Shao Z."/>
        </authorList>
    </citation>
    <scope>NUCLEOTIDE SEQUENCE [LARGE SCALE GENOMIC DNA]</scope>
    <source>
        <strain evidence="1 2">139Z-12</strain>
    </source>
</reference>
<dbReference type="InterPro" id="IPR027417">
    <property type="entry name" value="P-loop_NTPase"/>
</dbReference>
<accession>A0A2N3L497</accession>
<sequence>MTNPTGTTSDKVVSQKSPKPEAFHVSGWDHWLSGLIARHPAKWIRLGNFETKMAADAIADIKIEKPIFVAGLARSGSTILLETLARHPDAATHQYRDYPPVFTPWFWNRFVDLAPGKKNVAVERTHADGINITPESPEAFEEMIWMAFFRHLHDVGDNNTLDEHISNPAFEAFYRDHIRKLIHVRGGTRYVSKANYLVTRMEYLLSLFPDARFVLPVRDPVWHIASLIKQHTLFCAGEQNNPRAVAHMQRVGHFEFGLDRRPINTGDLHATLDIMNLWKNGKEIEGWAHYWSNLHHYLADRLTVNKALEKATLVVRYEDLVADPAGKLRALFDHTGLADAQPIIDRVAPTIHAPSYYRPNFGDDEIDQIRDITMIAAKRFGYGDRPAETRQA</sequence>
<dbReference type="SUPFAM" id="SSF52540">
    <property type="entry name" value="P-loop containing nucleoside triphosphate hydrolases"/>
    <property type="match status" value="1"/>
</dbReference>
<evidence type="ECO:0000313" key="2">
    <source>
        <dbReference type="Proteomes" id="UP000233332"/>
    </source>
</evidence>
<dbReference type="Gene3D" id="3.40.50.300">
    <property type="entry name" value="P-loop containing nucleotide triphosphate hydrolases"/>
    <property type="match status" value="1"/>
</dbReference>
<dbReference type="PANTHER" id="PTHR36451:SF1">
    <property type="entry name" value="OMEGA-HYDROXY-BETA-DIHYDROMENAQUINONE-9 SULFOTRANSFERASE STF3"/>
    <property type="match status" value="1"/>
</dbReference>
<dbReference type="PANTHER" id="PTHR36451">
    <property type="entry name" value="PAPS-DEPENDENT SULFOTRANSFERASE STF3"/>
    <property type="match status" value="1"/>
</dbReference>
<comment type="caution">
    <text evidence="1">The sequence shown here is derived from an EMBL/GenBank/DDBJ whole genome shotgun (WGS) entry which is preliminary data.</text>
</comment>
<protein>
    <submittedName>
        <fullName evidence="1">Sulfotransferase family protein</fullName>
    </submittedName>
</protein>
<dbReference type="InterPro" id="IPR052736">
    <property type="entry name" value="Stf3_sulfotransferase"/>
</dbReference>
<dbReference type="Proteomes" id="UP000233332">
    <property type="component" value="Unassembled WGS sequence"/>
</dbReference>
<evidence type="ECO:0000313" key="1">
    <source>
        <dbReference type="EMBL" id="PKR57653.1"/>
    </source>
</evidence>
<dbReference type="GO" id="GO:0016740">
    <property type="term" value="F:transferase activity"/>
    <property type="evidence" value="ECO:0007669"/>
    <property type="project" value="UniProtKB-KW"/>
</dbReference>
<keyword evidence="2" id="KW-1185">Reference proteome</keyword>